<comment type="caution">
    <text evidence="2">The sequence shown here is derived from an EMBL/GenBank/DDBJ whole genome shotgun (WGS) entry which is preliminary data.</text>
</comment>
<keyword evidence="3" id="KW-1185">Reference proteome</keyword>
<dbReference type="InterPro" id="IPR016181">
    <property type="entry name" value="Acyl_CoA_acyltransferase"/>
</dbReference>
<dbReference type="AlphaFoldDB" id="W7QE93"/>
<reference evidence="2 3" key="1">
    <citation type="journal article" date="2014" name="Genome Announc.">
        <title>Draft Genome Sequence of the Agar-Degrading Bacterium Catenovulum sp. Strain DS-2, Isolated from Intestines of Haliotis diversicolor.</title>
        <authorList>
            <person name="Shan D."/>
            <person name="Li X."/>
            <person name="Gu Z."/>
            <person name="Wei G."/>
            <person name="Gao Z."/>
            <person name="Shao Z."/>
        </authorList>
    </citation>
    <scope>NUCLEOTIDE SEQUENCE [LARGE SCALE GENOMIC DNA]</scope>
    <source>
        <strain evidence="2 3">DS-2</strain>
    </source>
</reference>
<dbReference type="SUPFAM" id="SSF55729">
    <property type="entry name" value="Acyl-CoA N-acyltransferases (Nat)"/>
    <property type="match status" value="1"/>
</dbReference>
<accession>W7QE93</accession>
<dbReference type="STRING" id="1328313.DS2_09087"/>
<dbReference type="CDD" id="cd04301">
    <property type="entry name" value="NAT_SF"/>
    <property type="match status" value="1"/>
</dbReference>
<evidence type="ECO:0000313" key="2">
    <source>
        <dbReference type="EMBL" id="EWH10241.1"/>
    </source>
</evidence>
<organism evidence="2 3">
    <name type="scientific">Catenovulum agarivorans DS-2</name>
    <dbReference type="NCBI Taxonomy" id="1328313"/>
    <lineage>
        <taxon>Bacteria</taxon>
        <taxon>Pseudomonadati</taxon>
        <taxon>Pseudomonadota</taxon>
        <taxon>Gammaproteobacteria</taxon>
        <taxon>Alteromonadales</taxon>
        <taxon>Alteromonadaceae</taxon>
        <taxon>Catenovulum</taxon>
    </lineage>
</organism>
<dbReference type="OrthoDB" id="3216107at2"/>
<name>W7QE93_9ALTE</name>
<dbReference type="PROSITE" id="PS51186">
    <property type="entry name" value="GNAT"/>
    <property type="match status" value="1"/>
</dbReference>
<dbReference type="Gene3D" id="3.40.630.30">
    <property type="match status" value="1"/>
</dbReference>
<evidence type="ECO:0000313" key="3">
    <source>
        <dbReference type="Proteomes" id="UP000019276"/>
    </source>
</evidence>
<dbReference type="EMBL" id="ARZY01000014">
    <property type="protein sequence ID" value="EWH10241.1"/>
    <property type="molecule type" value="Genomic_DNA"/>
</dbReference>
<dbReference type="Proteomes" id="UP000019276">
    <property type="component" value="Unassembled WGS sequence"/>
</dbReference>
<dbReference type="Pfam" id="PF13673">
    <property type="entry name" value="Acetyltransf_10"/>
    <property type="match status" value="1"/>
</dbReference>
<dbReference type="InterPro" id="IPR000182">
    <property type="entry name" value="GNAT_dom"/>
</dbReference>
<dbReference type="eggNOG" id="COG0456">
    <property type="taxonomic scope" value="Bacteria"/>
</dbReference>
<evidence type="ECO:0000259" key="1">
    <source>
        <dbReference type="PROSITE" id="PS51186"/>
    </source>
</evidence>
<protein>
    <recommendedName>
        <fullName evidence="1">N-acetyltransferase domain-containing protein</fullName>
    </recommendedName>
</protein>
<dbReference type="RefSeq" id="WP_035014425.1">
    <property type="nucleotide sequence ID" value="NZ_ARZY01000014.1"/>
</dbReference>
<gene>
    <name evidence="2" type="ORF">DS2_09087</name>
</gene>
<proteinExistence type="predicted"/>
<dbReference type="GO" id="GO:0016747">
    <property type="term" value="F:acyltransferase activity, transferring groups other than amino-acyl groups"/>
    <property type="evidence" value="ECO:0007669"/>
    <property type="project" value="InterPro"/>
</dbReference>
<sequence length="239" mass="27167">MKSRYANNISNMLKLWHLYGASKRQNYWYSNSWPNRVWSDSLGSQDHHIDAIKHDLSPNQKLVVSTPLSKDYILSRRLSLVSKLQLMDLKLNDYCLPNDDIAVGELTFIDDFNKNLVEEFVKICSTGFGYSIDPQVLLKVVKSTEVELALLTVNSCYVATVLLHSTADTLGIYQLTVPQTYRGLGFANSLMLHALNYAKSMGYQYVSLQASDMAKKLYQRIGFTVSGEIIMYRTIQQGE</sequence>
<feature type="domain" description="N-acetyltransferase" evidence="1">
    <location>
        <begin position="107"/>
        <end position="239"/>
    </location>
</feature>